<gene>
    <name evidence="8 10" type="primary">tadA</name>
    <name evidence="10" type="ORF">PQG83_19500</name>
</gene>
<feature type="domain" description="CMP/dCMP-type deaminase" evidence="9">
    <location>
        <begin position="7"/>
        <end position="117"/>
    </location>
</feature>
<feature type="binding site" evidence="8">
    <location>
        <position position="88"/>
    </location>
    <ligand>
        <name>Zn(2+)</name>
        <dbReference type="ChEBI" id="CHEBI:29105"/>
        <note>catalytic</note>
    </ligand>
</feature>
<dbReference type="Gene3D" id="3.40.140.10">
    <property type="entry name" value="Cytidine Deaminase, domain 2"/>
    <property type="match status" value="1"/>
</dbReference>
<evidence type="ECO:0000256" key="7">
    <source>
        <dbReference type="ARBA" id="ARBA00048045"/>
    </source>
</evidence>
<comment type="cofactor">
    <cofactor evidence="8">
        <name>Zn(2+)</name>
        <dbReference type="ChEBI" id="CHEBI:29105"/>
    </cofactor>
    <text evidence="8">Binds 1 zinc ion per subunit.</text>
</comment>
<evidence type="ECO:0000256" key="8">
    <source>
        <dbReference type="HAMAP-Rule" id="MF_00972"/>
    </source>
</evidence>
<dbReference type="InterPro" id="IPR058535">
    <property type="entry name" value="MafB19-deam"/>
</dbReference>
<dbReference type="GO" id="GO:0002100">
    <property type="term" value="P:tRNA wobble adenosine to inosine editing"/>
    <property type="evidence" value="ECO:0007669"/>
    <property type="project" value="UniProtKB-UniRule"/>
</dbReference>
<evidence type="ECO:0000256" key="3">
    <source>
        <dbReference type="ARBA" id="ARBA00022694"/>
    </source>
</evidence>
<dbReference type="FunFam" id="3.40.140.10:FF:000005">
    <property type="entry name" value="tRNA-specific adenosine deaminase"/>
    <property type="match status" value="1"/>
</dbReference>
<keyword evidence="3 8" id="KW-0819">tRNA processing</keyword>
<evidence type="ECO:0000256" key="2">
    <source>
        <dbReference type="ARBA" id="ARBA00011738"/>
    </source>
</evidence>
<dbReference type="KEGG" id="nneo:PQG83_19500"/>
<dbReference type="PROSITE" id="PS51747">
    <property type="entry name" value="CYT_DCMP_DEAMINASES_2"/>
    <property type="match status" value="1"/>
</dbReference>
<dbReference type="CDD" id="cd01285">
    <property type="entry name" value="nucleoside_deaminase"/>
    <property type="match status" value="1"/>
</dbReference>
<comment type="catalytic activity">
    <reaction evidence="7 8">
        <text>adenosine(34) in tRNA + H2O + H(+) = inosine(34) in tRNA + NH4(+)</text>
        <dbReference type="Rhea" id="RHEA:43168"/>
        <dbReference type="Rhea" id="RHEA-COMP:10373"/>
        <dbReference type="Rhea" id="RHEA-COMP:10374"/>
        <dbReference type="ChEBI" id="CHEBI:15377"/>
        <dbReference type="ChEBI" id="CHEBI:15378"/>
        <dbReference type="ChEBI" id="CHEBI:28938"/>
        <dbReference type="ChEBI" id="CHEBI:74411"/>
        <dbReference type="ChEBI" id="CHEBI:82852"/>
        <dbReference type="EC" id="3.5.4.33"/>
    </reaction>
</comment>
<evidence type="ECO:0000256" key="5">
    <source>
        <dbReference type="ARBA" id="ARBA00022801"/>
    </source>
</evidence>
<dbReference type="EC" id="3.5.4.33" evidence="8"/>
<dbReference type="Proteomes" id="UP001302494">
    <property type="component" value="Chromosome"/>
</dbReference>
<feature type="binding site" evidence="8">
    <location>
        <position position="58"/>
    </location>
    <ligand>
        <name>Zn(2+)</name>
        <dbReference type="ChEBI" id="CHEBI:29105"/>
        <note>catalytic</note>
    </ligand>
</feature>
<evidence type="ECO:0000259" key="9">
    <source>
        <dbReference type="PROSITE" id="PS51747"/>
    </source>
</evidence>
<dbReference type="PROSITE" id="PS00903">
    <property type="entry name" value="CYT_DCMP_DEAMINASES_1"/>
    <property type="match status" value="1"/>
</dbReference>
<name>A0AA96GNN7_9BACT</name>
<evidence type="ECO:0000313" key="10">
    <source>
        <dbReference type="EMBL" id="WNM64217.1"/>
    </source>
</evidence>
<dbReference type="RefSeq" id="WP_312749153.1">
    <property type="nucleotide sequence ID" value="NZ_CP116968.1"/>
</dbReference>
<dbReference type="EMBL" id="CP116968">
    <property type="protein sequence ID" value="WNM64217.1"/>
    <property type="molecule type" value="Genomic_DNA"/>
</dbReference>
<keyword evidence="6 8" id="KW-0862">Zinc</keyword>
<comment type="subunit">
    <text evidence="2 8">Homodimer.</text>
</comment>
<feature type="binding site" evidence="8">
    <location>
        <position position="91"/>
    </location>
    <ligand>
        <name>Zn(2+)</name>
        <dbReference type="ChEBI" id="CHEBI:29105"/>
        <note>catalytic</note>
    </ligand>
</feature>
<comment type="function">
    <text evidence="8">Catalyzes the deamination of adenosine to inosine at the wobble position 34 of tRNA(Arg2).</text>
</comment>
<keyword evidence="4 8" id="KW-0479">Metal-binding</keyword>
<evidence type="ECO:0000313" key="11">
    <source>
        <dbReference type="Proteomes" id="UP001302494"/>
    </source>
</evidence>
<protein>
    <recommendedName>
        <fullName evidence="8">tRNA-specific adenosine deaminase</fullName>
        <ecNumber evidence="8">3.5.4.33</ecNumber>
    </recommendedName>
</protein>
<dbReference type="AlphaFoldDB" id="A0AA96GNN7"/>
<evidence type="ECO:0000256" key="6">
    <source>
        <dbReference type="ARBA" id="ARBA00022833"/>
    </source>
</evidence>
<dbReference type="HAMAP" id="MF_00972">
    <property type="entry name" value="tRNA_aden_deaminase"/>
    <property type="match status" value="1"/>
</dbReference>
<accession>A0AA96GNN7</accession>
<dbReference type="Pfam" id="PF14437">
    <property type="entry name" value="MafB19-deam"/>
    <property type="match status" value="1"/>
</dbReference>
<dbReference type="PANTHER" id="PTHR11079">
    <property type="entry name" value="CYTOSINE DEAMINASE FAMILY MEMBER"/>
    <property type="match status" value="1"/>
</dbReference>
<dbReference type="GO" id="GO:0008270">
    <property type="term" value="F:zinc ion binding"/>
    <property type="evidence" value="ECO:0007669"/>
    <property type="project" value="UniProtKB-UniRule"/>
</dbReference>
<organism evidence="10 11">
    <name type="scientific">Candidatus Nitrospira neomarina</name>
    <dbReference type="NCBI Taxonomy" id="3020899"/>
    <lineage>
        <taxon>Bacteria</taxon>
        <taxon>Pseudomonadati</taxon>
        <taxon>Nitrospirota</taxon>
        <taxon>Nitrospiria</taxon>
        <taxon>Nitrospirales</taxon>
        <taxon>Nitrospiraceae</taxon>
        <taxon>Nitrospira</taxon>
    </lineage>
</organism>
<comment type="similarity">
    <text evidence="1">Belongs to the cytidine and deoxycytidylate deaminase family. ADAT2 subfamily.</text>
</comment>
<sequence>MEILDPTTDSQFMRMALELAHQAFRVEEVPVGAVLVQNKKILATGFNQRESTQDPTAHAELMAIRSASIALGSWRLADTTLYVTLEPCAMCAGAIIQARIARVVFGTWDPKAGACGSICNLTAETRFNHRVKVDSDILADDCRAILQNFFQHLRSNQPVSTT</sequence>
<dbReference type="InterPro" id="IPR028883">
    <property type="entry name" value="tRNA_aden_deaminase"/>
</dbReference>
<dbReference type="InterPro" id="IPR016192">
    <property type="entry name" value="APOBEC/CMP_deaminase_Zn-bd"/>
</dbReference>
<dbReference type="InterPro" id="IPR016193">
    <property type="entry name" value="Cytidine_deaminase-like"/>
</dbReference>
<evidence type="ECO:0000256" key="1">
    <source>
        <dbReference type="ARBA" id="ARBA00010669"/>
    </source>
</evidence>
<dbReference type="InterPro" id="IPR002125">
    <property type="entry name" value="CMP_dCMP_dom"/>
</dbReference>
<keyword evidence="11" id="KW-1185">Reference proteome</keyword>
<dbReference type="SUPFAM" id="SSF53927">
    <property type="entry name" value="Cytidine deaminase-like"/>
    <property type="match status" value="1"/>
</dbReference>
<keyword evidence="5 8" id="KW-0378">Hydrolase</keyword>
<dbReference type="GO" id="GO:0052717">
    <property type="term" value="F:tRNA-specific adenosine-34 deaminase activity"/>
    <property type="evidence" value="ECO:0007669"/>
    <property type="project" value="UniProtKB-UniRule"/>
</dbReference>
<dbReference type="PANTHER" id="PTHR11079:SF202">
    <property type="entry name" value="TRNA-SPECIFIC ADENOSINE DEAMINASE"/>
    <property type="match status" value="1"/>
</dbReference>
<evidence type="ECO:0000256" key="4">
    <source>
        <dbReference type="ARBA" id="ARBA00022723"/>
    </source>
</evidence>
<dbReference type="NCBIfam" id="NF008113">
    <property type="entry name" value="PRK10860.1"/>
    <property type="match status" value="1"/>
</dbReference>
<proteinExistence type="inferred from homology"/>
<reference evidence="10 11" key="1">
    <citation type="submission" date="2023-01" db="EMBL/GenBank/DDBJ databases">
        <title>Cultivation and genomic characterization of new, ubiquitous marine nitrite-oxidizing bacteria from the Nitrospirales.</title>
        <authorList>
            <person name="Mueller A.J."/>
            <person name="Daebeler A."/>
            <person name="Herbold C.W."/>
            <person name="Kirkegaard R.H."/>
            <person name="Daims H."/>
        </authorList>
    </citation>
    <scope>NUCLEOTIDE SEQUENCE [LARGE SCALE GENOMIC DNA]</scope>
    <source>
        <strain evidence="10 11">DK</strain>
    </source>
</reference>
<feature type="active site" description="Proton donor" evidence="8">
    <location>
        <position position="60"/>
    </location>
</feature>